<protein>
    <submittedName>
        <fullName evidence="5">LacI family DNA-binding transcriptional regulator</fullName>
    </submittedName>
</protein>
<dbReference type="SMART" id="SM00354">
    <property type="entry name" value="HTH_LACI"/>
    <property type="match status" value="1"/>
</dbReference>
<gene>
    <name evidence="5" type="ORF">INF35_09585</name>
</gene>
<comment type="caution">
    <text evidence="5">The sequence shown here is derived from an EMBL/GenBank/DDBJ whole genome shotgun (WGS) entry which is preliminary data.</text>
</comment>
<dbReference type="Gene3D" id="1.10.260.40">
    <property type="entry name" value="lambda repressor-like DNA-binding domains"/>
    <property type="match status" value="1"/>
</dbReference>
<evidence type="ECO:0000256" key="2">
    <source>
        <dbReference type="ARBA" id="ARBA00023125"/>
    </source>
</evidence>
<reference evidence="5 6" key="1">
    <citation type="submission" date="2020-10" db="EMBL/GenBank/DDBJ databases">
        <title>ChiBAC.</title>
        <authorList>
            <person name="Zenner C."/>
            <person name="Hitch T.C.A."/>
            <person name="Clavel T."/>
        </authorList>
    </citation>
    <scope>NUCLEOTIDE SEQUENCE [LARGE SCALE GENOMIC DNA]</scope>
    <source>
        <strain evidence="5 6">DSM 109015</strain>
    </source>
</reference>
<accession>A0ABR9R4I4</accession>
<proteinExistence type="predicted"/>
<dbReference type="InterPro" id="IPR028082">
    <property type="entry name" value="Peripla_BP_I"/>
</dbReference>
<keyword evidence="6" id="KW-1185">Reference proteome</keyword>
<dbReference type="Pfam" id="PF00356">
    <property type="entry name" value="LacI"/>
    <property type="match status" value="1"/>
</dbReference>
<keyword evidence="2 5" id="KW-0238">DNA-binding</keyword>
<feature type="domain" description="HTH lacI-type" evidence="4">
    <location>
        <begin position="1"/>
        <end position="55"/>
    </location>
</feature>
<dbReference type="Pfam" id="PF13377">
    <property type="entry name" value="Peripla_BP_3"/>
    <property type="match status" value="1"/>
</dbReference>
<dbReference type="PROSITE" id="PS50932">
    <property type="entry name" value="HTH_LACI_2"/>
    <property type="match status" value="1"/>
</dbReference>
<dbReference type="InterPro" id="IPR046335">
    <property type="entry name" value="LacI/GalR-like_sensor"/>
</dbReference>
<dbReference type="EMBL" id="JADCKC010000003">
    <property type="protein sequence ID" value="MBE5038032.1"/>
    <property type="molecule type" value="Genomic_DNA"/>
</dbReference>
<dbReference type="Proteomes" id="UP000768567">
    <property type="component" value="Unassembled WGS sequence"/>
</dbReference>
<name>A0ABR9R4I4_9FIRM</name>
<organism evidence="5 6">
    <name type="scientific">Gemmiger gallinarum</name>
    <dbReference type="NCBI Taxonomy" id="2779354"/>
    <lineage>
        <taxon>Bacteria</taxon>
        <taxon>Bacillati</taxon>
        <taxon>Bacillota</taxon>
        <taxon>Clostridia</taxon>
        <taxon>Eubacteriales</taxon>
        <taxon>Gemmiger</taxon>
    </lineage>
</organism>
<evidence type="ECO:0000259" key="4">
    <source>
        <dbReference type="PROSITE" id="PS50932"/>
    </source>
</evidence>
<evidence type="ECO:0000313" key="5">
    <source>
        <dbReference type="EMBL" id="MBE5038032.1"/>
    </source>
</evidence>
<dbReference type="SUPFAM" id="SSF47413">
    <property type="entry name" value="lambda repressor-like DNA-binding domains"/>
    <property type="match status" value="1"/>
</dbReference>
<evidence type="ECO:0000313" key="6">
    <source>
        <dbReference type="Proteomes" id="UP000768567"/>
    </source>
</evidence>
<dbReference type="SUPFAM" id="SSF53822">
    <property type="entry name" value="Periplasmic binding protein-like I"/>
    <property type="match status" value="1"/>
</dbReference>
<dbReference type="InterPro" id="IPR010982">
    <property type="entry name" value="Lambda_DNA-bd_dom_sf"/>
</dbReference>
<evidence type="ECO:0000256" key="1">
    <source>
        <dbReference type="ARBA" id="ARBA00023015"/>
    </source>
</evidence>
<dbReference type="Gene3D" id="3.40.50.2300">
    <property type="match status" value="2"/>
</dbReference>
<dbReference type="PANTHER" id="PTHR30146:SF109">
    <property type="entry name" value="HTH-TYPE TRANSCRIPTIONAL REGULATOR GALS"/>
    <property type="match status" value="1"/>
</dbReference>
<keyword evidence="1" id="KW-0805">Transcription regulation</keyword>
<dbReference type="CDD" id="cd06267">
    <property type="entry name" value="PBP1_LacI_sugar_binding-like"/>
    <property type="match status" value="1"/>
</dbReference>
<dbReference type="GO" id="GO:0003677">
    <property type="term" value="F:DNA binding"/>
    <property type="evidence" value="ECO:0007669"/>
    <property type="project" value="UniProtKB-KW"/>
</dbReference>
<dbReference type="PANTHER" id="PTHR30146">
    <property type="entry name" value="LACI-RELATED TRANSCRIPTIONAL REPRESSOR"/>
    <property type="match status" value="1"/>
</dbReference>
<keyword evidence="3" id="KW-0804">Transcription</keyword>
<dbReference type="InterPro" id="IPR000843">
    <property type="entry name" value="HTH_LacI"/>
</dbReference>
<sequence>MTIRDIARESGYAIGTVSRVLNNSPNVSAAARTRIMDVVRRHNFQPNVNAKHLKLQSSFGIAIIIKGIQNMLFTGILEHMQSLVEAHGYVCMPYYIDEEANEVEQAMLICQERKPHGIVFLGSNLDHFSDDLAGLGVPCVLVTNSAASLDLPNLSSVSVDDAVAAASMIEFLYAQGHRRIGLIGSNPGISRPSFARLAGCQQTFLRLNLPFDPSKQYAYARYSMESGYAAMEWLLKHCPDLTAVFALSDLMAVGALRALKDHGLRVPEDISVAGYDGIELGRYCIPSLTTIRQNTDRLASRGIEILLHCIEENSSAVHEIVPFELLQRESVGLAHS</sequence>
<dbReference type="RefSeq" id="WP_193501900.1">
    <property type="nucleotide sequence ID" value="NZ_JADCKC010000003.1"/>
</dbReference>
<dbReference type="CDD" id="cd01392">
    <property type="entry name" value="HTH_LacI"/>
    <property type="match status" value="1"/>
</dbReference>
<evidence type="ECO:0000256" key="3">
    <source>
        <dbReference type="ARBA" id="ARBA00023163"/>
    </source>
</evidence>